<dbReference type="Pfam" id="PF13183">
    <property type="entry name" value="Fer4_8"/>
    <property type="match status" value="1"/>
</dbReference>
<name>A0A0S7WTK8_UNCT6</name>
<keyword evidence="5" id="KW-0411">Iron-sulfur</keyword>
<evidence type="ECO:0000313" key="7">
    <source>
        <dbReference type="EMBL" id="KPJ53520.1"/>
    </source>
</evidence>
<dbReference type="PROSITE" id="PS51379">
    <property type="entry name" value="4FE4S_FER_2"/>
    <property type="match status" value="1"/>
</dbReference>
<keyword evidence="3" id="KW-0560">Oxidoreductase</keyword>
<feature type="domain" description="4Fe-4S ferredoxin-type" evidence="6">
    <location>
        <begin position="18"/>
        <end position="48"/>
    </location>
</feature>
<dbReference type="PATRIC" id="fig|1703770.3.peg.1727"/>
<comment type="caution">
    <text evidence="7">The sequence shown here is derived from an EMBL/GenBank/DDBJ whole genome shotgun (WGS) entry which is preliminary data.</text>
</comment>
<evidence type="ECO:0000256" key="1">
    <source>
        <dbReference type="ARBA" id="ARBA00022485"/>
    </source>
</evidence>
<dbReference type="GO" id="GO:0046872">
    <property type="term" value="F:metal ion binding"/>
    <property type="evidence" value="ECO:0007669"/>
    <property type="project" value="UniProtKB-KW"/>
</dbReference>
<evidence type="ECO:0000313" key="8">
    <source>
        <dbReference type="Proteomes" id="UP000052008"/>
    </source>
</evidence>
<organism evidence="7 8">
    <name type="scientific">candidate division TA06 bacterium DG_24</name>
    <dbReference type="NCBI Taxonomy" id="1703770"/>
    <lineage>
        <taxon>Bacteria</taxon>
        <taxon>Bacteria division TA06</taxon>
    </lineage>
</organism>
<dbReference type="PANTHER" id="PTHR43255:SF1">
    <property type="entry name" value="IRON-SULFUR-BINDING OXIDOREDUCTASE FADF-RELATED"/>
    <property type="match status" value="1"/>
</dbReference>
<evidence type="ECO:0000256" key="5">
    <source>
        <dbReference type="ARBA" id="ARBA00023014"/>
    </source>
</evidence>
<dbReference type="STRING" id="1703770.AMJ39_04360"/>
<dbReference type="PROSITE" id="PS00198">
    <property type="entry name" value="4FE4S_FER_1"/>
    <property type="match status" value="2"/>
</dbReference>
<dbReference type="AlphaFoldDB" id="A0A0S7WTK8"/>
<sequence>MQLKVPGPMVVSDFTQQVEAIIGQSVSKCYQCGNCTAGCPAAPEMDFGPQRIIRFVQLGLKDLALTSNTIWTCASCVTCTTRCPQEVDITGVMDALRIIAQREHYPVQDRYVTALNDIFLGNIRTFGRQYEIGLIGKYNLRTRQFFKDVMLGPKLFFKGKLKLLPHRSGNVREVREIFRRVKEESAASSANRAGRA</sequence>
<dbReference type="Gene3D" id="1.10.1060.10">
    <property type="entry name" value="Alpha-helical ferredoxin"/>
    <property type="match status" value="1"/>
</dbReference>
<dbReference type="GO" id="GO:0016491">
    <property type="term" value="F:oxidoreductase activity"/>
    <property type="evidence" value="ECO:0007669"/>
    <property type="project" value="UniProtKB-KW"/>
</dbReference>
<dbReference type="GO" id="GO:0051539">
    <property type="term" value="F:4 iron, 4 sulfur cluster binding"/>
    <property type="evidence" value="ECO:0007669"/>
    <property type="project" value="UniProtKB-KW"/>
</dbReference>
<proteinExistence type="predicted"/>
<reference evidence="7 8" key="1">
    <citation type="journal article" date="2015" name="Microbiome">
        <title>Genomic resolution of linkages in carbon, nitrogen, and sulfur cycling among widespread estuary sediment bacteria.</title>
        <authorList>
            <person name="Baker B.J."/>
            <person name="Lazar C.S."/>
            <person name="Teske A.P."/>
            <person name="Dick G.J."/>
        </authorList>
    </citation>
    <scope>NUCLEOTIDE SEQUENCE [LARGE SCALE GENOMIC DNA]</scope>
    <source>
        <strain evidence="7">DG_24</strain>
    </source>
</reference>
<keyword evidence="2" id="KW-0479">Metal-binding</keyword>
<evidence type="ECO:0000259" key="6">
    <source>
        <dbReference type="PROSITE" id="PS51379"/>
    </source>
</evidence>
<protein>
    <recommendedName>
        <fullName evidence="6">4Fe-4S ferredoxin-type domain-containing protein</fullName>
    </recommendedName>
</protein>
<dbReference type="GO" id="GO:0005886">
    <property type="term" value="C:plasma membrane"/>
    <property type="evidence" value="ECO:0007669"/>
    <property type="project" value="TreeGrafter"/>
</dbReference>
<evidence type="ECO:0000256" key="4">
    <source>
        <dbReference type="ARBA" id="ARBA00023004"/>
    </source>
</evidence>
<gene>
    <name evidence="7" type="ORF">AMJ39_04360</name>
</gene>
<dbReference type="EMBL" id="LIZS01000017">
    <property type="protein sequence ID" value="KPJ53520.1"/>
    <property type="molecule type" value="Genomic_DNA"/>
</dbReference>
<dbReference type="InterPro" id="IPR017896">
    <property type="entry name" value="4Fe4S_Fe-S-bd"/>
</dbReference>
<evidence type="ECO:0000256" key="3">
    <source>
        <dbReference type="ARBA" id="ARBA00023002"/>
    </source>
</evidence>
<keyword evidence="1" id="KW-0004">4Fe-4S</keyword>
<evidence type="ECO:0000256" key="2">
    <source>
        <dbReference type="ARBA" id="ARBA00022723"/>
    </source>
</evidence>
<dbReference type="SUPFAM" id="SSF46548">
    <property type="entry name" value="alpha-helical ferredoxin"/>
    <property type="match status" value="1"/>
</dbReference>
<dbReference type="InterPro" id="IPR009051">
    <property type="entry name" value="Helical_ferredxn"/>
</dbReference>
<keyword evidence="4" id="KW-0408">Iron</keyword>
<dbReference type="InterPro" id="IPR017900">
    <property type="entry name" value="4Fe4S_Fe_S_CS"/>
</dbReference>
<dbReference type="InterPro" id="IPR051460">
    <property type="entry name" value="HdrC_iron-sulfur_subunit"/>
</dbReference>
<dbReference type="PANTHER" id="PTHR43255">
    <property type="entry name" value="IRON-SULFUR-BINDING OXIDOREDUCTASE FADF-RELATED-RELATED"/>
    <property type="match status" value="1"/>
</dbReference>
<accession>A0A0S7WTK8</accession>
<dbReference type="Proteomes" id="UP000052008">
    <property type="component" value="Unassembled WGS sequence"/>
</dbReference>